<sequence length="91" mass="10134">MNSLPVGTRVFFLDTRGQVVCGVVQSTSRGADVCGIYVLSPLYDASGFEHTGHPDGRYKQRRGTDHHRVCGRCHSKSQLKDLLELLRVSFL</sequence>
<reference evidence="2" key="1">
    <citation type="journal article" date="2017" name="Nat. Ecol. Evol.">
        <title>Genome expansion and lineage-specific genetic innovations in the forest pathogenic fungi Armillaria.</title>
        <authorList>
            <person name="Sipos G."/>
            <person name="Prasanna A.N."/>
            <person name="Walter M.C."/>
            <person name="O'Connor E."/>
            <person name="Balint B."/>
            <person name="Krizsan K."/>
            <person name="Kiss B."/>
            <person name="Hess J."/>
            <person name="Varga T."/>
            <person name="Slot J."/>
            <person name="Riley R."/>
            <person name="Boka B."/>
            <person name="Rigling D."/>
            <person name="Barry K."/>
            <person name="Lee J."/>
            <person name="Mihaltcheva S."/>
            <person name="LaButti K."/>
            <person name="Lipzen A."/>
            <person name="Waldron R."/>
            <person name="Moloney N.M."/>
            <person name="Sperisen C."/>
            <person name="Kredics L."/>
            <person name="Vagvoelgyi C."/>
            <person name="Patrignani A."/>
            <person name="Fitzpatrick D."/>
            <person name="Nagy I."/>
            <person name="Doyle S."/>
            <person name="Anderson J.B."/>
            <person name="Grigoriev I.V."/>
            <person name="Gueldener U."/>
            <person name="Muensterkoetter M."/>
            <person name="Nagy L.G."/>
        </authorList>
    </citation>
    <scope>NUCLEOTIDE SEQUENCE [LARGE SCALE GENOMIC DNA]</scope>
    <source>
        <strain evidence="2">Ar21-2</strain>
    </source>
</reference>
<evidence type="ECO:0000313" key="1">
    <source>
        <dbReference type="EMBL" id="PBK87493.1"/>
    </source>
</evidence>
<gene>
    <name evidence="1" type="ORF">ARMGADRAFT_456893</name>
</gene>
<dbReference type="EMBL" id="KZ293678">
    <property type="protein sequence ID" value="PBK87493.1"/>
    <property type="molecule type" value="Genomic_DNA"/>
</dbReference>
<dbReference type="Proteomes" id="UP000217790">
    <property type="component" value="Unassembled WGS sequence"/>
</dbReference>
<evidence type="ECO:0000313" key="2">
    <source>
        <dbReference type="Proteomes" id="UP000217790"/>
    </source>
</evidence>
<dbReference type="InParanoid" id="A0A2H3DGV8"/>
<organism evidence="1 2">
    <name type="scientific">Armillaria gallica</name>
    <name type="common">Bulbous honey fungus</name>
    <name type="synonym">Armillaria bulbosa</name>
    <dbReference type="NCBI Taxonomy" id="47427"/>
    <lineage>
        <taxon>Eukaryota</taxon>
        <taxon>Fungi</taxon>
        <taxon>Dikarya</taxon>
        <taxon>Basidiomycota</taxon>
        <taxon>Agaricomycotina</taxon>
        <taxon>Agaricomycetes</taxon>
        <taxon>Agaricomycetidae</taxon>
        <taxon>Agaricales</taxon>
        <taxon>Marasmiineae</taxon>
        <taxon>Physalacriaceae</taxon>
        <taxon>Armillaria</taxon>
    </lineage>
</organism>
<dbReference type="OrthoDB" id="3237761at2759"/>
<proteinExistence type="predicted"/>
<name>A0A2H3DGV8_ARMGA</name>
<accession>A0A2H3DGV8</accession>
<dbReference type="AlphaFoldDB" id="A0A2H3DGV8"/>
<protein>
    <submittedName>
        <fullName evidence="1">Uncharacterized protein</fullName>
    </submittedName>
</protein>
<keyword evidence="2" id="KW-1185">Reference proteome</keyword>